<evidence type="ECO:0000259" key="1">
    <source>
        <dbReference type="Pfam" id="PF02538"/>
    </source>
</evidence>
<dbReference type="GO" id="GO:0006749">
    <property type="term" value="P:glutathione metabolic process"/>
    <property type="evidence" value="ECO:0007669"/>
    <property type="project" value="TreeGrafter"/>
</dbReference>
<dbReference type="InterPro" id="IPR045079">
    <property type="entry name" value="Oxoprolinase-like"/>
</dbReference>
<dbReference type="GO" id="GO:0005829">
    <property type="term" value="C:cytosol"/>
    <property type="evidence" value="ECO:0007669"/>
    <property type="project" value="TreeGrafter"/>
</dbReference>
<evidence type="ECO:0000313" key="2">
    <source>
        <dbReference type="EMBL" id="RNB80031.1"/>
    </source>
</evidence>
<dbReference type="Proteomes" id="UP000271031">
    <property type="component" value="Unassembled WGS sequence"/>
</dbReference>
<protein>
    <submittedName>
        <fullName evidence="2">Hydantoinase B/oxoprolinase family protein</fullName>
    </submittedName>
</protein>
<comment type="caution">
    <text evidence="2">The sequence shown here is derived from an EMBL/GenBank/DDBJ whole genome shotgun (WGS) entry which is preliminary data.</text>
</comment>
<dbReference type="RefSeq" id="WP_122921276.1">
    <property type="nucleotide sequence ID" value="NZ_RHHQ01000026.1"/>
</dbReference>
<dbReference type="PANTHER" id="PTHR11365:SF23">
    <property type="entry name" value="HYPOTHETICAL 5-OXOPROLINASE (EUROFUNG)-RELATED"/>
    <property type="match status" value="1"/>
</dbReference>
<dbReference type="AlphaFoldDB" id="A0A3M8CXJ0"/>
<evidence type="ECO:0000313" key="3">
    <source>
        <dbReference type="Proteomes" id="UP000271031"/>
    </source>
</evidence>
<dbReference type="GO" id="GO:0017168">
    <property type="term" value="F:5-oxoprolinase (ATP-hydrolyzing) activity"/>
    <property type="evidence" value="ECO:0007669"/>
    <property type="project" value="TreeGrafter"/>
</dbReference>
<feature type="domain" description="Hydantoinase B/oxoprolinase" evidence="1">
    <location>
        <begin position="7"/>
        <end position="528"/>
    </location>
</feature>
<dbReference type="Pfam" id="PF02538">
    <property type="entry name" value="Hydantoinase_B"/>
    <property type="match status" value="1"/>
</dbReference>
<dbReference type="InterPro" id="IPR003692">
    <property type="entry name" value="Hydantoinase_B"/>
</dbReference>
<dbReference type="OrthoDB" id="102473at2"/>
<accession>A0A3M8CXJ0</accession>
<gene>
    <name evidence="2" type="ORF">EDM56_28190</name>
</gene>
<dbReference type="PANTHER" id="PTHR11365">
    <property type="entry name" value="5-OXOPROLINASE RELATED"/>
    <property type="match status" value="1"/>
</dbReference>
<keyword evidence="3" id="KW-1185">Reference proteome</keyword>
<proteinExistence type="predicted"/>
<reference evidence="2 3" key="1">
    <citation type="submission" date="2018-10" db="EMBL/GenBank/DDBJ databases">
        <title>Phylogenomics of Brevibacillus.</title>
        <authorList>
            <person name="Dunlap C."/>
        </authorList>
    </citation>
    <scope>NUCLEOTIDE SEQUENCE [LARGE SCALE GENOMIC DNA]</scope>
    <source>
        <strain evidence="2 3">JCM 15716</strain>
    </source>
</reference>
<sequence>MTRTVTDPFTLEIVKDKLIAISDEMFYALQRTSKSPIIYEVLDYATGLTNAEGDLLTQGNGITGFLGNLTFAVKDTLEKFRDNLHPGDLIMTNTPYSGGGSHLSDVALVMPIFYEGQLVAFSANKAHWTEIGGMAPGSWTPLATEIYQEGLQLPCIKLFDRGVLNQALVDIIEVNVRTPDLSIGDMWAQVSALRTGEKRIKEVCQKYGAQTVLDSMNRLLDQGEAIARAALRKMPNGVYEAEDWIDDDGMGSGPLRVHVKVEITDDEFICDFRGNPPQVQGPINSTYTGLVSAIRTVFVAVTNPAQSINDGAFRPIRVLTDRKTIFTAERPAPVSIYWESNEYVSELIWKALMPIAADKLTAGHFLSVCSLIISGSHPETDELFLLVEPSAGGWGAGMTQDGQSGQFCIGDGETYVIPIEVAEARYGIIVDQFALNTDGGGAGERRGGSGLIRDYRIVGDEVQVSASFGRHQFVPWGANGGHSGTRNAIQLFKDGVWHEPTGKVGGVTLKKGDIARFITGSGGGYGSPLQREPQRVADDVKNGYITREEAERTYGVRVTNDYGYELTAVRLA</sequence>
<organism evidence="2 3">
    <name type="scientific">Brevibacillus fluminis</name>
    <dbReference type="NCBI Taxonomy" id="511487"/>
    <lineage>
        <taxon>Bacteria</taxon>
        <taxon>Bacillati</taxon>
        <taxon>Bacillota</taxon>
        <taxon>Bacilli</taxon>
        <taxon>Bacillales</taxon>
        <taxon>Paenibacillaceae</taxon>
        <taxon>Brevibacillus</taxon>
    </lineage>
</organism>
<dbReference type="EMBL" id="RHHQ01000026">
    <property type="protein sequence ID" value="RNB80031.1"/>
    <property type="molecule type" value="Genomic_DNA"/>
</dbReference>
<name>A0A3M8CXJ0_9BACL</name>